<dbReference type="RefSeq" id="WP_172825827.1">
    <property type="nucleotide sequence ID" value="NZ_LT629799.1"/>
</dbReference>
<dbReference type="Gene3D" id="2.40.30.170">
    <property type="match status" value="1"/>
</dbReference>
<dbReference type="PANTHER" id="PTHR32347">
    <property type="entry name" value="EFFLUX SYSTEM COMPONENT YKNX-RELATED"/>
    <property type="match status" value="1"/>
</dbReference>
<sequence length="538" mass="53356">MSLGLTRTRPHARVLRPLAVLAGTVALTATLASCSGGQPAAPAFDLVSRATVANGVTASGALAAKTSEQLGFAQGGKLTKVAVKVGQKVEEGDVLATIDAKTAKEALKQAEANVDAQAAGLAGAAADPSVQSAAASLAQARTVVDRTNRQADATLAADSTAISRAKKQRSVDRDAKDDAEDAVDQAKDACSDARAAVKTATDAAEQAAATPSTPAATVAAAALTSASQAAATACGAVGSAQAGVTAAKQRLAADDTAVTTAEERKRVDQAAGRLACANAEQGVVSARNAYNAAVAARPHTLDAQQAGVDAAQAQVETAQKAVDDTVLRAPSAGTVSAVNGAKGEYVSASTGTSALAPGSSAAIPGASGAGGAAAGAASPTRPGGSQLIVLSGLDTLQVVLPFEESDAATIKAGDGVDVQLDALPDLTSHGKVVSVSPSATPISGVVSYYVTVALDDRDPRERDGQTARATVLTEEHTGVLTVPNTAVRQQGGASTVVVYEPSGEQRTVTFEAGLVGPDRTEVLSGLNEGDRVVVPSHP</sequence>
<dbReference type="GO" id="GO:0030313">
    <property type="term" value="C:cell envelope"/>
    <property type="evidence" value="ECO:0007669"/>
    <property type="project" value="UniProtKB-SubCell"/>
</dbReference>
<evidence type="ECO:0000313" key="6">
    <source>
        <dbReference type="Proteomes" id="UP000198825"/>
    </source>
</evidence>
<dbReference type="SUPFAM" id="SSF111369">
    <property type="entry name" value="HlyD-like secretion proteins"/>
    <property type="match status" value="1"/>
</dbReference>
<gene>
    <name evidence="5" type="ORF">SAMN04488544_3719</name>
</gene>
<evidence type="ECO:0000313" key="5">
    <source>
        <dbReference type="EMBL" id="SDV02936.1"/>
    </source>
</evidence>
<keyword evidence="4" id="KW-0732">Signal</keyword>
<dbReference type="Proteomes" id="UP000198825">
    <property type="component" value="Chromosome I"/>
</dbReference>
<dbReference type="AlphaFoldDB" id="A0A1H2NDM9"/>
<dbReference type="PANTHER" id="PTHR32347:SF23">
    <property type="entry name" value="BLL5650 PROTEIN"/>
    <property type="match status" value="1"/>
</dbReference>
<dbReference type="InterPro" id="IPR050465">
    <property type="entry name" value="UPF0194_transport"/>
</dbReference>
<evidence type="ECO:0000256" key="2">
    <source>
        <dbReference type="ARBA" id="ARBA00023054"/>
    </source>
</evidence>
<keyword evidence="6" id="KW-1185">Reference proteome</keyword>
<feature type="chain" id="PRO_5038501593" evidence="4">
    <location>
        <begin position="23"/>
        <end position="538"/>
    </location>
</feature>
<protein>
    <submittedName>
        <fullName evidence="5">HlyD family secretion protein</fullName>
    </submittedName>
</protein>
<organism evidence="5 6">
    <name type="scientific">Microlunatus sagamiharensis</name>
    <dbReference type="NCBI Taxonomy" id="546874"/>
    <lineage>
        <taxon>Bacteria</taxon>
        <taxon>Bacillati</taxon>
        <taxon>Actinomycetota</taxon>
        <taxon>Actinomycetes</taxon>
        <taxon>Propionibacteriales</taxon>
        <taxon>Propionibacteriaceae</taxon>
        <taxon>Microlunatus</taxon>
    </lineage>
</organism>
<dbReference type="PROSITE" id="PS51257">
    <property type="entry name" value="PROKAR_LIPOPROTEIN"/>
    <property type="match status" value="1"/>
</dbReference>
<proteinExistence type="predicted"/>
<evidence type="ECO:0000256" key="3">
    <source>
        <dbReference type="SAM" id="MobiDB-lite"/>
    </source>
</evidence>
<feature type="region of interest" description="Disordered" evidence="3">
    <location>
        <begin position="163"/>
        <end position="188"/>
    </location>
</feature>
<dbReference type="Gene3D" id="2.40.50.100">
    <property type="match status" value="1"/>
</dbReference>
<dbReference type="STRING" id="546874.SAMN04488544_3719"/>
<evidence type="ECO:0000256" key="4">
    <source>
        <dbReference type="SAM" id="SignalP"/>
    </source>
</evidence>
<keyword evidence="2" id="KW-0175">Coiled coil</keyword>
<dbReference type="EMBL" id="LT629799">
    <property type="protein sequence ID" value="SDV02936.1"/>
    <property type="molecule type" value="Genomic_DNA"/>
</dbReference>
<accession>A0A1H2NDM9</accession>
<comment type="subcellular location">
    <subcellularLocation>
        <location evidence="1">Cell envelope</location>
    </subcellularLocation>
</comment>
<evidence type="ECO:0000256" key="1">
    <source>
        <dbReference type="ARBA" id="ARBA00004196"/>
    </source>
</evidence>
<feature type="signal peptide" evidence="4">
    <location>
        <begin position="1"/>
        <end position="22"/>
    </location>
</feature>
<reference evidence="6" key="1">
    <citation type="submission" date="2016-10" db="EMBL/GenBank/DDBJ databases">
        <authorList>
            <person name="Varghese N."/>
            <person name="Submissions S."/>
        </authorList>
    </citation>
    <scope>NUCLEOTIDE SEQUENCE [LARGE SCALE GENOMIC DNA]</scope>
    <source>
        <strain evidence="6">DSM 21743</strain>
    </source>
</reference>
<name>A0A1H2NDM9_9ACTN</name>
<dbReference type="Gene3D" id="2.40.420.20">
    <property type="match status" value="1"/>
</dbReference>